<dbReference type="EMBL" id="LKEB01000116">
    <property type="protein sequence ID" value="ROV88575.1"/>
    <property type="molecule type" value="Genomic_DNA"/>
</dbReference>
<evidence type="ECO:0000256" key="2">
    <source>
        <dbReference type="ARBA" id="ARBA00007520"/>
    </source>
</evidence>
<accession>A0A423VCN0</accession>
<evidence type="ECO:0000259" key="9">
    <source>
        <dbReference type="PROSITE" id="PS50850"/>
    </source>
</evidence>
<dbReference type="Pfam" id="PF07690">
    <property type="entry name" value="MFS_1"/>
    <property type="match status" value="1"/>
</dbReference>
<feature type="transmembrane region" description="Helical" evidence="8">
    <location>
        <begin position="281"/>
        <end position="303"/>
    </location>
</feature>
<gene>
    <name evidence="10" type="ORF">VPNG_10240</name>
</gene>
<comment type="subcellular location">
    <subcellularLocation>
        <location evidence="1">Membrane</location>
        <topology evidence="1">Multi-pass membrane protein</topology>
    </subcellularLocation>
</comment>
<keyword evidence="6 8" id="KW-0472">Membrane</keyword>
<dbReference type="PANTHER" id="PTHR23501">
    <property type="entry name" value="MAJOR FACILITATOR SUPERFAMILY"/>
    <property type="match status" value="1"/>
</dbReference>
<dbReference type="GO" id="GO:0022857">
    <property type="term" value="F:transmembrane transporter activity"/>
    <property type="evidence" value="ECO:0007669"/>
    <property type="project" value="InterPro"/>
</dbReference>
<feature type="transmembrane region" description="Helical" evidence="8">
    <location>
        <begin position="121"/>
        <end position="140"/>
    </location>
</feature>
<feature type="transmembrane region" description="Helical" evidence="8">
    <location>
        <begin position="179"/>
        <end position="198"/>
    </location>
</feature>
<proteinExistence type="inferred from homology"/>
<organism evidence="10 11">
    <name type="scientific">Cytospora leucostoma</name>
    <dbReference type="NCBI Taxonomy" id="1230097"/>
    <lineage>
        <taxon>Eukaryota</taxon>
        <taxon>Fungi</taxon>
        <taxon>Dikarya</taxon>
        <taxon>Ascomycota</taxon>
        <taxon>Pezizomycotina</taxon>
        <taxon>Sordariomycetes</taxon>
        <taxon>Sordariomycetidae</taxon>
        <taxon>Diaporthales</taxon>
        <taxon>Cytosporaceae</taxon>
        <taxon>Cytospora</taxon>
    </lineage>
</organism>
<feature type="transmembrane region" description="Helical" evidence="8">
    <location>
        <begin position="324"/>
        <end position="347"/>
    </location>
</feature>
<feature type="domain" description="Major facilitator superfamily (MFS) profile" evidence="9">
    <location>
        <begin position="56"/>
        <end position="550"/>
    </location>
</feature>
<dbReference type="FunCoup" id="A0A423VCN0">
    <property type="interactions" value="60"/>
</dbReference>
<keyword evidence="3" id="KW-0813">Transport</keyword>
<dbReference type="InterPro" id="IPR020846">
    <property type="entry name" value="MFS_dom"/>
</dbReference>
<evidence type="ECO:0000313" key="11">
    <source>
        <dbReference type="Proteomes" id="UP000285146"/>
    </source>
</evidence>
<feature type="transmembrane region" description="Helical" evidence="8">
    <location>
        <begin position="389"/>
        <end position="407"/>
    </location>
</feature>
<dbReference type="Proteomes" id="UP000285146">
    <property type="component" value="Unassembled WGS sequence"/>
</dbReference>
<sequence length="556" mass="59522">MSDRKNIALSTFESSQMEEEGRKYHGQSADGSAMSESPLRGDPPVRKLKRVSWFFVVCSLLAALFLFALDNTIVANVQENIIYTLGGIEKLPWISVAFALGAVATNLFWGQLYSHFDSKLLFISSVIIFEAGSAICGAAPSLDTLIGGRAICGIGGMGIYLGTINMVSALTNEQERPMYLGLVGLTWGTGTILGPIIGGAFTDSSATWRWSFYINLCIGGVAAPVYAFLLPAADPRRGQGFGQRIKSLDLVGAILSAGAITSLVMAISFGGSVYAWNSGQIIGLFVTTGVLWIAFILQQRFALLTTPENRLFPASLLKSWEMDILFAQMASAQVVVTVPVYFIPLYFQFAEDASAMRSGVQLLPFVLPLVFAVMLNGSVMAQVGYYMPWYLVGSALALVGSALLYTIDAGTSDARIYGYSVLTAFGVGMFSQAGFAIAQVKAAPKQLAQAVAFIGIGQVGGITLALTMANSIFLNESTSKIAKVLPDMARSAVQEAVSGFGAGFFESLTSDQRQRVLAAIIESIDKTFIMVITACALSLVLSVFMKREKLFVVPKQ</sequence>
<dbReference type="SUPFAM" id="SSF103473">
    <property type="entry name" value="MFS general substrate transporter"/>
    <property type="match status" value="1"/>
</dbReference>
<feature type="transmembrane region" description="Helical" evidence="8">
    <location>
        <begin position="419"/>
        <end position="438"/>
    </location>
</feature>
<comment type="caution">
    <text evidence="10">The sequence shown here is derived from an EMBL/GenBank/DDBJ whole genome shotgun (WGS) entry which is preliminary data.</text>
</comment>
<feature type="transmembrane region" description="Helical" evidence="8">
    <location>
        <begin position="146"/>
        <end position="167"/>
    </location>
</feature>
<feature type="region of interest" description="Disordered" evidence="7">
    <location>
        <begin position="1"/>
        <end position="40"/>
    </location>
</feature>
<dbReference type="AlphaFoldDB" id="A0A423VCN0"/>
<evidence type="ECO:0000256" key="8">
    <source>
        <dbReference type="SAM" id="Phobius"/>
    </source>
</evidence>
<name>A0A423VCN0_9PEZI</name>
<dbReference type="Gene3D" id="1.20.1250.20">
    <property type="entry name" value="MFS general substrate transporter like domains"/>
    <property type="match status" value="1"/>
</dbReference>
<feature type="transmembrane region" description="Helical" evidence="8">
    <location>
        <begin position="250"/>
        <end position="275"/>
    </location>
</feature>
<dbReference type="GO" id="GO:0005886">
    <property type="term" value="C:plasma membrane"/>
    <property type="evidence" value="ECO:0007669"/>
    <property type="project" value="TreeGrafter"/>
</dbReference>
<evidence type="ECO:0000256" key="1">
    <source>
        <dbReference type="ARBA" id="ARBA00004141"/>
    </source>
</evidence>
<dbReference type="InParanoid" id="A0A423VCN0"/>
<evidence type="ECO:0000256" key="6">
    <source>
        <dbReference type="ARBA" id="ARBA00023136"/>
    </source>
</evidence>
<keyword evidence="11" id="KW-1185">Reference proteome</keyword>
<reference evidence="10 11" key="1">
    <citation type="submission" date="2015-09" db="EMBL/GenBank/DDBJ databases">
        <title>Host preference determinants of Valsa canker pathogens revealed by comparative genomics.</title>
        <authorList>
            <person name="Yin Z."/>
            <person name="Huang L."/>
        </authorList>
    </citation>
    <scope>NUCLEOTIDE SEQUENCE [LARGE SCALE GENOMIC DNA]</scope>
    <source>
        <strain evidence="10 11">SXYLt</strain>
    </source>
</reference>
<evidence type="ECO:0000256" key="4">
    <source>
        <dbReference type="ARBA" id="ARBA00022692"/>
    </source>
</evidence>
<dbReference type="InterPro" id="IPR036259">
    <property type="entry name" value="MFS_trans_sf"/>
</dbReference>
<feature type="transmembrane region" description="Helical" evidence="8">
    <location>
        <begin position="450"/>
        <end position="473"/>
    </location>
</feature>
<feature type="transmembrane region" description="Helical" evidence="8">
    <location>
        <begin position="359"/>
        <end position="377"/>
    </location>
</feature>
<feature type="transmembrane region" description="Helical" evidence="8">
    <location>
        <begin position="51"/>
        <end position="69"/>
    </location>
</feature>
<feature type="transmembrane region" description="Helical" evidence="8">
    <location>
        <begin position="210"/>
        <end position="229"/>
    </location>
</feature>
<dbReference type="FunFam" id="1.20.1250.20:FF:000429">
    <property type="entry name" value="MFS drug efflux transporter, putative"/>
    <property type="match status" value="1"/>
</dbReference>
<evidence type="ECO:0000256" key="7">
    <source>
        <dbReference type="SAM" id="MobiDB-lite"/>
    </source>
</evidence>
<keyword evidence="5 8" id="KW-1133">Transmembrane helix</keyword>
<protein>
    <recommendedName>
        <fullName evidence="9">Major facilitator superfamily (MFS) profile domain-containing protein</fullName>
    </recommendedName>
</protein>
<dbReference type="PROSITE" id="PS50850">
    <property type="entry name" value="MFS"/>
    <property type="match status" value="1"/>
</dbReference>
<feature type="transmembrane region" description="Helical" evidence="8">
    <location>
        <begin position="527"/>
        <end position="545"/>
    </location>
</feature>
<evidence type="ECO:0000313" key="10">
    <source>
        <dbReference type="EMBL" id="ROV88575.1"/>
    </source>
</evidence>
<comment type="similarity">
    <text evidence="2">Belongs to the major facilitator superfamily. TCR/Tet family.</text>
</comment>
<evidence type="ECO:0000256" key="5">
    <source>
        <dbReference type="ARBA" id="ARBA00022989"/>
    </source>
</evidence>
<dbReference type="OrthoDB" id="10021397at2759"/>
<dbReference type="InterPro" id="IPR011701">
    <property type="entry name" value="MFS"/>
</dbReference>
<dbReference type="PANTHER" id="PTHR23501:SF12">
    <property type="entry name" value="MAJOR FACILITATOR SUPERFAMILY (MFS) PROFILE DOMAIN-CONTAINING PROTEIN-RELATED"/>
    <property type="match status" value="1"/>
</dbReference>
<feature type="transmembrane region" description="Helical" evidence="8">
    <location>
        <begin position="91"/>
        <end position="109"/>
    </location>
</feature>
<keyword evidence="4 8" id="KW-0812">Transmembrane</keyword>
<evidence type="ECO:0000256" key="3">
    <source>
        <dbReference type="ARBA" id="ARBA00022448"/>
    </source>
</evidence>